<accession>A0A5M3YSC2</accession>
<evidence type="ECO:0000313" key="4">
    <source>
        <dbReference type="EMBL" id="GFF15136.1"/>
    </source>
</evidence>
<dbReference type="InterPro" id="IPR010730">
    <property type="entry name" value="HET"/>
</dbReference>
<dbReference type="Gene3D" id="1.25.40.20">
    <property type="entry name" value="Ankyrin repeat-containing domain"/>
    <property type="match status" value="4"/>
</dbReference>
<dbReference type="InterPro" id="IPR036770">
    <property type="entry name" value="Ankyrin_rpt-contain_sf"/>
</dbReference>
<organism evidence="4 5">
    <name type="scientific">Aspergillus terreus</name>
    <dbReference type="NCBI Taxonomy" id="33178"/>
    <lineage>
        <taxon>Eukaryota</taxon>
        <taxon>Fungi</taxon>
        <taxon>Dikarya</taxon>
        <taxon>Ascomycota</taxon>
        <taxon>Pezizomycotina</taxon>
        <taxon>Eurotiomycetes</taxon>
        <taxon>Eurotiomycetidae</taxon>
        <taxon>Eurotiales</taxon>
        <taxon>Aspergillaceae</taxon>
        <taxon>Aspergillus</taxon>
        <taxon>Aspergillus subgen. Circumdati</taxon>
    </lineage>
</organism>
<dbReference type="PRINTS" id="PR01415">
    <property type="entry name" value="ANKYRIN"/>
</dbReference>
<dbReference type="PANTHER" id="PTHR24123:SF33">
    <property type="entry name" value="PROTEIN HOS4"/>
    <property type="match status" value="1"/>
</dbReference>
<dbReference type="Pfam" id="PF12796">
    <property type="entry name" value="Ank_2"/>
    <property type="match status" value="5"/>
</dbReference>
<dbReference type="PANTHER" id="PTHR24123">
    <property type="entry name" value="ANKYRIN REPEAT-CONTAINING"/>
    <property type="match status" value="1"/>
</dbReference>
<evidence type="ECO:0000256" key="1">
    <source>
        <dbReference type="ARBA" id="ARBA00022737"/>
    </source>
</evidence>
<evidence type="ECO:0000313" key="5">
    <source>
        <dbReference type="Proteomes" id="UP000452235"/>
    </source>
</evidence>
<dbReference type="SUPFAM" id="SSF48403">
    <property type="entry name" value="Ankyrin repeat"/>
    <property type="match status" value="2"/>
</dbReference>
<evidence type="ECO:0000256" key="2">
    <source>
        <dbReference type="ARBA" id="ARBA00023043"/>
    </source>
</evidence>
<comment type="caution">
    <text evidence="4">The sequence shown here is derived from an EMBL/GenBank/DDBJ whole genome shotgun (WGS) entry which is preliminary data.</text>
</comment>
<sequence length="1045" mass="116732">MRLVNTCENSTGPFKVEEFKDEHVPRYAILSHTWDEEEVSFQDMSDDNAMRKKGYKKIHDCCSVARKEGFDYVWIDTCCIDKTSSTELSEAINSMYRWYQEAHVCYAFLADVDLSTELASSRWFERGFTLQELIAPPTVVFYSRSWIKLGTKESLKSQIAGRTHIPIGILSGTDSVEDASVAQRMSWASSRKTSRLEDEAYCLMGIFGINMPLLYGEGKAAFLRLQEEIMKVSDDYSIFCWKSEHPGRGGILADSANAFSDSGDIVLTQDPLLMSKIPWTTTNKGIHLELAFMGIGHGCLGLGVLPCIRLDKRHMFLAIWLRDQSRTMERFERVRLHELELIDLTLFVPLQFPLRQICIQRRRLAVTDRRTDRLNLPYPMKDLQMDGDRHRSSHEHDLGWIDSWLRVPEAYVTNQSPILGKIRSVNHRDDSGLTGLFHAAATGNLEEAQHLLSRVKVNLQDADGRTPLSYAAAGGHSMTVWVMLLARYKAKANIPDKFGRTPLSYAAEGGQVDVVWLLLSLGDIIVHAPDNLGRTPLIYAARGGHEKIINMLLGRDGFQNYLEDNDGRTVLLHASEGGHVAAVRIFLTRTNAGPDMQDKYGKTPLLLASVNGHEEVTRALLAYGAEVETSTQFDETPLWVAALNGHEGVVRLLLPHNSNNIDWTDRNGRTLLHWAVTKGHVSVVRLLLDYGASGKSRDRLGNTPIWTAVSDGNDAITQLLLGCGATADRYDERGWNVLHLAASKGNGPVVQLLLAHGVGVDSEKITGITPLWVAVRNAHEAVAQMLLLHGANIECRDAQKRTLLHRAVAGGHEAAVKLLLLHNVDLEATDCDDMPPLWHALTKMSQSSAKLLISRGANIDHRDKQGRTLLHRAVMERDETVVWLFLLYGASLEARDCDDRTPLWHACLRKSEDIGCLLISKGANIELKDNQQRTLLHWAVLNRCPRIVKEILAGNASIDPKDDEGRTPLHWAVLKNNISIAMLLLDAGANPDQDDAFHKTPIRYAKESHDSAMISLFKRRGRTLPTHGKAKENTQKGAKAKLSSR</sequence>
<keyword evidence="2" id="KW-0040">ANK repeat</keyword>
<dbReference type="InterPro" id="IPR002110">
    <property type="entry name" value="Ankyrin_rpt"/>
</dbReference>
<dbReference type="OrthoDB" id="674604at2759"/>
<reference evidence="4 5" key="1">
    <citation type="submission" date="2020-01" db="EMBL/GenBank/DDBJ databases">
        <title>Aspergillus terreus IFO 6365 whole genome shotgun sequence.</title>
        <authorList>
            <person name="Kanamasa S."/>
            <person name="Takahashi H."/>
        </authorList>
    </citation>
    <scope>NUCLEOTIDE SEQUENCE [LARGE SCALE GENOMIC DNA]</scope>
    <source>
        <strain evidence="4 5">IFO 6365</strain>
    </source>
</reference>
<keyword evidence="1" id="KW-0677">Repeat</keyword>
<dbReference type="SMART" id="SM00248">
    <property type="entry name" value="ANK"/>
    <property type="match status" value="17"/>
</dbReference>
<dbReference type="Pfam" id="PF06985">
    <property type="entry name" value="HET"/>
    <property type="match status" value="1"/>
</dbReference>
<protein>
    <submittedName>
        <fullName evidence="4">Ankyrin repeat-containing protein</fullName>
    </submittedName>
</protein>
<dbReference type="VEuPathDB" id="FungiDB:ATEG_03496"/>
<dbReference type="Pfam" id="PF00023">
    <property type="entry name" value="Ank"/>
    <property type="match status" value="1"/>
</dbReference>
<proteinExistence type="predicted"/>
<dbReference type="EMBL" id="BLJY01000004">
    <property type="protein sequence ID" value="GFF15136.1"/>
    <property type="molecule type" value="Genomic_DNA"/>
</dbReference>
<dbReference type="PROSITE" id="PS50297">
    <property type="entry name" value="ANK_REP_REGION"/>
    <property type="match status" value="9"/>
</dbReference>
<dbReference type="Proteomes" id="UP000452235">
    <property type="component" value="Unassembled WGS sequence"/>
</dbReference>
<dbReference type="InterPro" id="IPR051165">
    <property type="entry name" value="Multifunctional_ANK_Repeat"/>
</dbReference>
<name>A0A5M3YSC2_ASPTE</name>
<gene>
    <name evidence="4" type="ORF">ATEIFO6365_0004025500</name>
</gene>
<dbReference type="AlphaFoldDB" id="A0A5M3YSC2"/>
<feature type="domain" description="Heterokaryon incompatibility" evidence="3">
    <location>
        <begin position="27"/>
        <end position="116"/>
    </location>
</feature>
<keyword evidence="5" id="KW-1185">Reference proteome</keyword>
<dbReference type="Pfam" id="PF13637">
    <property type="entry name" value="Ank_4"/>
    <property type="match status" value="1"/>
</dbReference>
<dbReference type="PROSITE" id="PS50088">
    <property type="entry name" value="ANK_REPEAT"/>
    <property type="match status" value="13"/>
</dbReference>
<dbReference type="VEuPathDB" id="FungiDB:ATEG_09243"/>
<evidence type="ECO:0000259" key="3">
    <source>
        <dbReference type="Pfam" id="PF06985"/>
    </source>
</evidence>